<keyword evidence="2" id="KW-1185">Reference proteome</keyword>
<organism evidence="1 2">
    <name type="scientific">Dulcicalothrix desertica PCC 7102</name>
    <dbReference type="NCBI Taxonomy" id="232991"/>
    <lineage>
        <taxon>Bacteria</taxon>
        <taxon>Bacillati</taxon>
        <taxon>Cyanobacteriota</taxon>
        <taxon>Cyanophyceae</taxon>
        <taxon>Nostocales</taxon>
        <taxon>Calotrichaceae</taxon>
        <taxon>Dulcicalothrix</taxon>
    </lineage>
</organism>
<protein>
    <submittedName>
        <fullName evidence="1">Uncharacterized protein</fullName>
    </submittedName>
</protein>
<comment type="caution">
    <text evidence="1">The sequence shown here is derived from an EMBL/GenBank/DDBJ whole genome shotgun (WGS) entry which is preliminary data.</text>
</comment>
<dbReference type="OrthoDB" id="516966at2"/>
<dbReference type="EMBL" id="RSCL01000021">
    <property type="protein sequence ID" value="RUT01043.1"/>
    <property type="molecule type" value="Genomic_DNA"/>
</dbReference>
<dbReference type="RefSeq" id="WP_127085174.1">
    <property type="nucleotide sequence ID" value="NZ_RSCL01000021.1"/>
</dbReference>
<reference evidence="1" key="1">
    <citation type="submission" date="2018-12" db="EMBL/GenBank/DDBJ databases">
        <authorList>
            <person name="Will S."/>
            <person name="Neumann-Schaal M."/>
            <person name="Henke P."/>
        </authorList>
    </citation>
    <scope>NUCLEOTIDE SEQUENCE</scope>
    <source>
        <strain evidence="1">PCC 7102</strain>
    </source>
</reference>
<dbReference type="Gene3D" id="2.120.10.30">
    <property type="entry name" value="TolB, C-terminal domain"/>
    <property type="match status" value="1"/>
</dbReference>
<proteinExistence type="predicted"/>
<dbReference type="InterPro" id="IPR011042">
    <property type="entry name" value="6-blade_b-propeller_TolB-like"/>
</dbReference>
<reference evidence="1" key="2">
    <citation type="journal article" date="2019" name="Genome Biol. Evol.">
        <title>Day and night: Metabolic profiles and evolutionary relationships of six axenic non-marine cyanobacteria.</title>
        <authorList>
            <person name="Will S.E."/>
            <person name="Henke P."/>
            <person name="Boedeker C."/>
            <person name="Huang S."/>
            <person name="Brinkmann H."/>
            <person name="Rohde M."/>
            <person name="Jarek M."/>
            <person name="Friedl T."/>
            <person name="Seufert S."/>
            <person name="Schumacher M."/>
            <person name="Overmann J."/>
            <person name="Neumann-Schaal M."/>
            <person name="Petersen J."/>
        </authorList>
    </citation>
    <scope>NUCLEOTIDE SEQUENCE [LARGE SCALE GENOMIC DNA]</scope>
    <source>
        <strain evidence="1">PCC 7102</strain>
    </source>
</reference>
<evidence type="ECO:0000313" key="2">
    <source>
        <dbReference type="Proteomes" id="UP000271624"/>
    </source>
</evidence>
<accession>A0A3S1C6B3</accession>
<dbReference type="SUPFAM" id="SSF101898">
    <property type="entry name" value="NHL repeat"/>
    <property type="match status" value="1"/>
</dbReference>
<dbReference type="Proteomes" id="UP000271624">
    <property type="component" value="Unassembled WGS sequence"/>
</dbReference>
<evidence type="ECO:0000313" key="1">
    <source>
        <dbReference type="EMBL" id="RUT01043.1"/>
    </source>
</evidence>
<name>A0A3S1C6B3_9CYAN</name>
<gene>
    <name evidence="1" type="ORF">DSM106972_070490</name>
</gene>
<dbReference type="AlphaFoldDB" id="A0A3S1C6B3"/>
<sequence>MVQVSIIAQGLPIINLQEVAVLDGEIIVPTLDDRLLRVSSNGDVTTLANVSLYGIPFGIVEKNGNFLITVSGEELGDRLLRVTKSGFFFTVADLEPVCGSFGGPFGVAAGNDFVVVAIATDISNSQGCLIRVQHSHVSIFADTGSFGVPFTVIATHDGFIAGCETGQLLRVSLDGKVTPFLNLANAGFGIPFNLIQVGAKLIITSNTGNLLEVDESRKVSVIADLGALGFGIPSGVAVWDDGYVVTTNAGNLLRVTTKIS</sequence>